<dbReference type="AlphaFoldDB" id="A0A1Y2D1R4"/>
<comment type="caution">
    <text evidence="1">The sequence shown here is derived from an EMBL/GenBank/DDBJ whole genome shotgun (WGS) entry which is preliminary data.</text>
</comment>
<reference evidence="1 2" key="1">
    <citation type="submission" date="2016-07" db="EMBL/GenBank/DDBJ databases">
        <title>Pervasive Adenine N6-methylation of Active Genes in Fungi.</title>
        <authorList>
            <consortium name="DOE Joint Genome Institute"/>
            <person name="Mondo S.J."/>
            <person name="Dannebaum R.O."/>
            <person name="Kuo R.C."/>
            <person name="Labutti K."/>
            <person name="Haridas S."/>
            <person name="Kuo A."/>
            <person name="Salamov A."/>
            <person name="Ahrendt S.R."/>
            <person name="Lipzen A."/>
            <person name="Sullivan W."/>
            <person name="Andreopoulos W.B."/>
            <person name="Clum A."/>
            <person name="Lindquist E."/>
            <person name="Daum C."/>
            <person name="Ramamoorthy G.K."/>
            <person name="Gryganskyi A."/>
            <person name="Culley D."/>
            <person name="Magnuson J.K."/>
            <person name="James T.Y."/>
            <person name="O'Malley M.A."/>
            <person name="Stajich J.E."/>
            <person name="Spatafora J.W."/>
            <person name="Visel A."/>
            <person name="Grigoriev I.V."/>
        </authorList>
    </citation>
    <scope>NUCLEOTIDE SEQUENCE [LARGE SCALE GENOMIC DNA]</scope>
    <source>
        <strain evidence="1 2">JEL800</strain>
    </source>
</reference>
<sequence>MMPMLQGRYTLDPLSLERGFSCSGCYGTSAEDIGQCHAARVKCVPAASRRPDIWRSAAFAVGPSLRSPLLPSNQKRRRPRSSPLLRLCIESEIQERSKGCARGIAIDVSIDVNVLNRRVPPSGSASVVSPSRGEEEHIVIATPTARRFKGFLKRRLPPSSTKYGATDNTDGHAADPEFGDAIRLLPI</sequence>
<protein>
    <submittedName>
        <fullName evidence="1">Uncharacterized protein</fullName>
    </submittedName>
</protein>
<name>A0A1Y2D1R4_9FUNG</name>
<evidence type="ECO:0000313" key="1">
    <source>
        <dbReference type="EMBL" id="ORY53200.1"/>
    </source>
</evidence>
<dbReference type="EMBL" id="MCGO01000002">
    <property type="protein sequence ID" value="ORY53200.1"/>
    <property type="molecule type" value="Genomic_DNA"/>
</dbReference>
<dbReference type="Proteomes" id="UP000193642">
    <property type="component" value="Unassembled WGS sequence"/>
</dbReference>
<dbReference type="OrthoDB" id="10453488at2759"/>
<accession>A0A1Y2D1R4</accession>
<organism evidence="1 2">
    <name type="scientific">Rhizoclosmatium globosum</name>
    <dbReference type="NCBI Taxonomy" id="329046"/>
    <lineage>
        <taxon>Eukaryota</taxon>
        <taxon>Fungi</taxon>
        <taxon>Fungi incertae sedis</taxon>
        <taxon>Chytridiomycota</taxon>
        <taxon>Chytridiomycota incertae sedis</taxon>
        <taxon>Chytridiomycetes</taxon>
        <taxon>Chytridiales</taxon>
        <taxon>Chytriomycetaceae</taxon>
        <taxon>Rhizoclosmatium</taxon>
    </lineage>
</organism>
<keyword evidence="2" id="KW-1185">Reference proteome</keyword>
<evidence type="ECO:0000313" key="2">
    <source>
        <dbReference type="Proteomes" id="UP000193642"/>
    </source>
</evidence>
<proteinExistence type="predicted"/>
<gene>
    <name evidence="1" type="ORF">BCR33DRAFT_845399</name>
</gene>